<dbReference type="GO" id="GO:0003677">
    <property type="term" value="F:DNA binding"/>
    <property type="evidence" value="ECO:0007669"/>
    <property type="project" value="UniProtKB-KW"/>
</dbReference>
<feature type="domain" description="HTH gntR-type" evidence="4">
    <location>
        <begin position="18"/>
        <end position="86"/>
    </location>
</feature>
<dbReference type="CDD" id="cd07377">
    <property type="entry name" value="WHTH_GntR"/>
    <property type="match status" value="1"/>
</dbReference>
<dbReference type="PANTHER" id="PTHR44846">
    <property type="entry name" value="MANNOSYL-D-GLYCERATE TRANSPORT/METABOLISM SYSTEM REPRESSOR MNGR-RELATED"/>
    <property type="match status" value="1"/>
</dbReference>
<dbReference type="Proteomes" id="UP000199071">
    <property type="component" value="Unassembled WGS sequence"/>
</dbReference>
<evidence type="ECO:0000313" key="5">
    <source>
        <dbReference type="EMBL" id="SDB23574.1"/>
    </source>
</evidence>
<dbReference type="InterPro" id="IPR050679">
    <property type="entry name" value="Bact_HTH_transcr_reg"/>
</dbReference>
<keyword evidence="3" id="KW-0804">Transcription</keyword>
<evidence type="ECO:0000259" key="4">
    <source>
        <dbReference type="PROSITE" id="PS50949"/>
    </source>
</evidence>
<dbReference type="SUPFAM" id="SSF64288">
    <property type="entry name" value="Chorismate lyase-like"/>
    <property type="match status" value="1"/>
</dbReference>
<dbReference type="AlphaFoldDB" id="A0A1G6BSI4"/>
<dbReference type="InterPro" id="IPR036388">
    <property type="entry name" value="WH-like_DNA-bd_sf"/>
</dbReference>
<dbReference type="Pfam" id="PF00392">
    <property type="entry name" value="GntR"/>
    <property type="match status" value="1"/>
</dbReference>
<sequence length="251" mass="27120">MTDPALSPDPTFHRAAGIALWRQIADFLRSELRAGAWPAGTALPTEATFAHRFGVNRHTVRRAVAELVAEGLVRSDQGRGTFALGERLAYPIGRRTRFSEIVGRQAKAPGGRLIASGLEPAGGWQAEALGVVPDTPLLCLETLGVADNVPVSLARSWFVAERFPRIVETYTETGSITAALSRLGVDDYLRRWTRIRARIAEPAECERLDLTAGATVLIAEALNDDADGTPLHVSSTRFAADRIEIVVNAEA</sequence>
<name>A0A1G6BSI4_9HYPH</name>
<dbReference type="GO" id="GO:0003700">
    <property type="term" value="F:DNA-binding transcription factor activity"/>
    <property type="evidence" value="ECO:0007669"/>
    <property type="project" value="InterPro"/>
</dbReference>
<dbReference type="OrthoDB" id="9800645at2"/>
<evidence type="ECO:0000256" key="1">
    <source>
        <dbReference type="ARBA" id="ARBA00023015"/>
    </source>
</evidence>
<dbReference type="RefSeq" id="WP_090876075.1">
    <property type="nucleotide sequence ID" value="NZ_FMXQ01000003.1"/>
</dbReference>
<dbReference type="SMART" id="SM00345">
    <property type="entry name" value="HTH_GNTR"/>
    <property type="match status" value="1"/>
</dbReference>
<protein>
    <submittedName>
        <fullName evidence="5">GntR family transcriptional regulator, phosphonate transport system regulatory protein</fullName>
    </submittedName>
</protein>
<dbReference type="PROSITE" id="PS50949">
    <property type="entry name" value="HTH_GNTR"/>
    <property type="match status" value="1"/>
</dbReference>
<organism evidence="5 6">
    <name type="scientific">Bauldia litoralis</name>
    <dbReference type="NCBI Taxonomy" id="665467"/>
    <lineage>
        <taxon>Bacteria</taxon>
        <taxon>Pseudomonadati</taxon>
        <taxon>Pseudomonadota</taxon>
        <taxon>Alphaproteobacteria</taxon>
        <taxon>Hyphomicrobiales</taxon>
        <taxon>Kaistiaceae</taxon>
        <taxon>Bauldia</taxon>
    </lineage>
</organism>
<dbReference type="PANTHER" id="PTHR44846:SF1">
    <property type="entry name" value="MANNOSYL-D-GLYCERATE TRANSPORT_METABOLISM SYSTEM REPRESSOR MNGR-RELATED"/>
    <property type="match status" value="1"/>
</dbReference>
<proteinExistence type="predicted"/>
<dbReference type="InterPro" id="IPR012702">
    <property type="entry name" value="CP_lyase_PhnF"/>
</dbReference>
<keyword evidence="1" id="KW-0805">Transcription regulation</keyword>
<dbReference type="Pfam" id="PF07702">
    <property type="entry name" value="UTRA"/>
    <property type="match status" value="1"/>
</dbReference>
<dbReference type="Gene3D" id="1.10.10.10">
    <property type="entry name" value="Winged helix-like DNA-binding domain superfamily/Winged helix DNA-binding domain"/>
    <property type="match status" value="1"/>
</dbReference>
<dbReference type="InterPro" id="IPR036390">
    <property type="entry name" value="WH_DNA-bd_sf"/>
</dbReference>
<dbReference type="Gene3D" id="3.40.1410.10">
    <property type="entry name" value="Chorismate lyase-like"/>
    <property type="match status" value="1"/>
</dbReference>
<keyword evidence="6" id="KW-1185">Reference proteome</keyword>
<evidence type="ECO:0000256" key="2">
    <source>
        <dbReference type="ARBA" id="ARBA00023125"/>
    </source>
</evidence>
<dbReference type="SUPFAM" id="SSF46785">
    <property type="entry name" value="Winged helix' DNA-binding domain"/>
    <property type="match status" value="1"/>
</dbReference>
<dbReference type="NCBIfam" id="TIGR02325">
    <property type="entry name" value="C_P_lyase_phnF"/>
    <property type="match status" value="1"/>
</dbReference>
<evidence type="ECO:0000313" key="6">
    <source>
        <dbReference type="Proteomes" id="UP000199071"/>
    </source>
</evidence>
<dbReference type="EMBL" id="FMXQ01000003">
    <property type="protein sequence ID" value="SDB23574.1"/>
    <property type="molecule type" value="Genomic_DNA"/>
</dbReference>
<dbReference type="STRING" id="665467.SAMN02982931_01802"/>
<dbReference type="InterPro" id="IPR011663">
    <property type="entry name" value="UTRA"/>
</dbReference>
<dbReference type="GO" id="GO:0045892">
    <property type="term" value="P:negative regulation of DNA-templated transcription"/>
    <property type="evidence" value="ECO:0007669"/>
    <property type="project" value="TreeGrafter"/>
</dbReference>
<dbReference type="SMART" id="SM00866">
    <property type="entry name" value="UTRA"/>
    <property type="match status" value="1"/>
</dbReference>
<keyword evidence="2" id="KW-0238">DNA-binding</keyword>
<dbReference type="InterPro" id="IPR028978">
    <property type="entry name" value="Chorismate_lyase_/UTRA_dom_sf"/>
</dbReference>
<evidence type="ECO:0000256" key="3">
    <source>
        <dbReference type="ARBA" id="ARBA00023163"/>
    </source>
</evidence>
<accession>A0A1G6BSI4</accession>
<dbReference type="InterPro" id="IPR000524">
    <property type="entry name" value="Tscrpt_reg_HTH_GntR"/>
</dbReference>
<reference evidence="5 6" key="1">
    <citation type="submission" date="2016-10" db="EMBL/GenBank/DDBJ databases">
        <authorList>
            <person name="de Groot N.N."/>
        </authorList>
    </citation>
    <scope>NUCLEOTIDE SEQUENCE [LARGE SCALE GENOMIC DNA]</scope>
    <source>
        <strain evidence="5 6">ATCC 35022</strain>
    </source>
</reference>
<gene>
    <name evidence="5" type="ORF">SAMN02982931_01802</name>
</gene>
<dbReference type="PRINTS" id="PR00035">
    <property type="entry name" value="HTHGNTR"/>
</dbReference>